<sequence length="141" mass="15928">MDPKHIKLLDQNQFRLVRDMAPDDVVDYLKGSIFLQHHADEIMKRPSSKEKNRELLILLKQRGEFAFEKFVEALKESGQTSLVEWLQPQQSHTEGNLGGQGQNGIQGRPGVHNSGVELRGDSAVHSRISHQGNIYIDSSDQ</sequence>
<dbReference type="InterPro" id="IPR011029">
    <property type="entry name" value="DEATH-like_dom_sf"/>
</dbReference>
<evidence type="ECO:0000313" key="4">
    <source>
        <dbReference type="WBParaSite" id="PSAMB.scaffold529size47957.g6660.t1"/>
    </source>
</evidence>
<reference evidence="4" key="1">
    <citation type="submission" date="2022-11" db="UniProtKB">
        <authorList>
            <consortium name="WormBaseParasite"/>
        </authorList>
    </citation>
    <scope>IDENTIFICATION</scope>
</reference>
<evidence type="ECO:0000259" key="2">
    <source>
        <dbReference type="PROSITE" id="PS50209"/>
    </source>
</evidence>
<dbReference type="AlphaFoldDB" id="A0A914WVN4"/>
<feature type="domain" description="CARD" evidence="2">
    <location>
        <begin position="1"/>
        <end position="89"/>
    </location>
</feature>
<evidence type="ECO:0000313" key="3">
    <source>
        <dbReference type="Proteomes" id="UP000887566"/>
    </source>
</evidence>
<dbReference type="InterPro" id="IPR001315">
    <property type="entry name" value="CARD"/>
</dbReference>
<dbReference type="SUPFAM" id="SSF47986">
    <property type="entry name" value="DEATH domain"/>
    <property type="match status" value="1"/>
</dbReference>
<dbReference type="CDD" id="cd01671">
    <property type="entry name" value="CARD"/>
    <property type="match status" value="1"/>
</dbReference>
<name>A0A914WVN4_9BILA</name>
<organism evidence="3 4">
    <name type="scientific">Plectus sambesii</name>
    <dbReference type="NCBI Taxonomy" id="2011161"/>
    <lineage>
        <taxon>Eukaryota</taxon>
        <taxon>Metazoa</taxon>
        <taxon>Ecdysozoa</taxon>
        <taxon>Nematoda</taxon>
        <taxon>Chromadorea</taxon>
        <taxon>Plectida</taxon>
        <taxon>Plectina</taxon>
        <taxon>Plectoidea</taxon>
        <taxon>Plectidae</taxon>
        <taxon>Plectus</taxon>
    </lineage>
</organism>
<dbReference type="SMART" id="SM00114">
    <property type="entry name" value="CARD"/>
    <property type="match status" value="1"/>
</dbReference>
<dbReference type="GO" id="GO:0002020">
    <property type="term" value="F:protease binding"/>
    <property type="evidence" value="ECO:0007669"/>
    <property type="project" value="InterPro"/>
</dbReference>
<dbReference type="GO" id="GO:0042981">
    <property type="term" value="P:regulation of apoptotic process"/>
    <property type="evidence" value="ECO:0007669"/>
    <property type="project" value="InterPro"/>
</dbReference>
<dbReference type="PANTHER" id="PTHR15034">
    <property type="entry name" value="DEATH DOMAIN-CONTAINING PROTEIN CRADD"/>
    <property type="match status" value="1"/>
</dbReference>
<keyword evidence="3" id="KW-1185">Reference proteome</keyword>
<feature type="region of interest" description="Disordered" evidence="1">
    <location>
        <begin position="88"/>
        <end position="117"/>
    </location>
</feature>
<proteinExistence type="predicted"/>
<dbReference type="InterPro" id="IPR037939">
    <property type="entry name" value="CRADD"/>
</dbReference>
<dbReference type="Pfam" id="PF00619">
    <property type="entry name" value="CARD"/>
    <property type="match status" value="1"/>
</dbReference>
<dbReference type="Proteomes" id="UP000887566">
    <property type="component" value="Unplaced"/>
</dbReference>
<protein>
    <submittedName>
        <fullName evidence="4">CARD domain-containing protein</fullName>
    </submittedName>
</protein>
<accession>A0A914WVN4</accession>
<dbReference type="WBParaSite" id="PSAMB.scaffold529size47957.g6660.t1">
    <property type="protein sequence ID" value="PSAMB.scaffold529size47957.g6660.t1"/>
    <property type="gene ID" value="PSAMB.scaffold529size47957.g6660"/>
</dbReference>
<dbReference type="GO" id="GO:0070513">
    <property type="term" value="F:death domain binding"/>
    <property type="evidence" value="ECO:0007669"/>
    <property type="project" value="InterPro"/>
</dbReference>
<dbReference type="Gene3D" id="1.10.533.10">
    <property type="entry name" value="Death Domain, Fas"/>
    <property type="match status" value="1"/>
</dbReference>
<dbReference type="PROSITE" id="PS50209">
    <property type="entry name" value="CARD"/>
    <property type="match status" value="1"/>
</dbReference>
<dbReference type="PANTHER" id="PTHR15034:SF5">
    <property type="entry name" value="DEATH DOMAIN-CONTAINING PROTEIN CRADD"/>
    <property type="match status" value="1"/>
</dbReference>
<evidence type="ECO:0000256" key="1">
    <source>
        <dbReference type="SAM" id="MobiDB-lite"/>
    </source>
</evidence>